<evidence type="ECO:0000313" key="2">
    <source>
        <dbReference type="Proteomes" id="UP000019030"/>
    </source>
</evidence>
<sequence length="115" mass="13640">MYKNISEIEAEETMREIIRGGKIPKESAENIIKVIVNYLDNDWEMPKEMREYLSSRFKKAVKEDGENLQSLFHLRVSPKDEEKDKLKDMVADYIAFRYLLKSKLKTDVNKSYCKL</sequence>
<accession>W0LFU8</accession>
<organism evidence="1 2">
    <name type="scientific">Chania multitudinisentens RB-25</name>
    <dbReference type="NCBI Taxonomy" id="1441930"/>
    <lineage>
        <taxon>Bacteria</taxon>
        <taxon>Pseudomonadati</taxon>
        <taxon>Pseudomonadota</taxon>
        <taxon>Gammaproteobacteria</taxon>
        <taxon>Enterobacterales</taxon>
        <taxon>Yersiniaceae</taxon>
        <taxon>Chania</taxon>
    </lineage>
</organism>
<gene>
    <name evidence="1" type="ORF">Z042_02130</name>
</gene>
<proteinExistence type="predicted"/>
<dbReference type="OrthoDB" id="9885773at2"/>
<reference evidence="1 2" key="2">
    <citation type="submission" date="2015-03" db="EMBL/GenBank/DDBJ databases">
        <authorList>
            <person name="Chan K.-G."/>
        </authorList>
    </citation>
    <scope>NUCLEOTIDE SEQUENCE [LARGE SCALE GENOMIC DNA]</scope>
    <source>
        <strain evidence="1 2">RB-25</strain>
    </source>
</reference>
<dbReference type="EMBL" id="CP007044">
    <property type="protein sequence ID" value="AHG22601.1"/>
    <property type="molecule type" value="Genomic_DNA"/>
</dbReference>
<dbReference type="RefSeq" id="WP_025297160.1">
    <property type="nucleotide sequence ID" value="NZ_CP007044.2"/>
</dbReference>
<keyword evidence="2" id="KW-1185">Reference proteome</keyword>
<dbReference type="HOGENOM" id="CLU_2107336_0_0_6"/>
<name>W0LFU8_9GAMM</name>
<reference evidence="1 2" key="1">
    <citation type="submission" date="2014-01" db="EMBL/GenBank/DDBJ databases">
        <title>Isolation of Serratia multitudinisentens RB-25 from Ex-Landfill site.</title>
        <authorList>
            <person name="Robson E.H.J."/>
        </authorList>
    </citation>
    <scope>NUCLEOTIDE SEQUENCE [LARGE SCALE GENOMIC DNA]</scope>
    <source>
        <strain evidence="1 2">RB-25</strain>
    </source>
</reference>
<dbReference type="KEGG" id="sfo:Z042_02130"/>
<dbReference type="Proteomes" id="UP000019030">
    <property type="component" value="Chromosome"/>
</dbReference>
<dbReference type="AlphaFoldDB" id="W0LFU8"/>
<protein>
    <submittedName>
        <fullName evidence="1">Uncharacterized protein</fullName>
    </submittedName>
</protein>
<evidence type="ECO:0000313" key="1">
    <source>
        <dbReference type="EMBL" id="AHG22601.1"/>
    </source>
</evidence>